<keyword evidence="2" id="KW-0677">Repeat</keyword>
<dbReference type="OrthoDB" id="9368434at2759"/>
<reference evidence="7 8" key="1">
    <citation type="journal article" date="2018" name="Gigascience">
        <title>Genomes of trombidid mites reveal novel predicted allergens and laterally-transferred genes associated with secondary metabolism.</title>
        <authorList>
            <person name="Dong X."/>
            <person name="Chaisiri K."/>
            <person name="Xia D."/>
            <person name="Armstrong S.D."/>
            <person name="Fang Y."/>
            <person name="Donnelly M.J."/>
            <person name="Kadowaki T."/>
            <person name="McGarry J.W."/>
            <person name="Darby A.C."/>
            <person name="Makepeace B.L."/>
        </authorList>
    </citation>
    <scope>NUCLEOTIDE SEQUENCE [LARGE SCALE GENOMIC DNA]</scope>
    <source>
        <strain evidence="7">UoL-UT</strain>
    </source>
</reference>
<dbReference type="InterPro" id="IPR036236">
    <property type="entry name" value="Znf_C2H2_sf"/>
</dbReference>
<dbReference type="GO" id="GO:0005634">
    <property type="term" value="C:nucleus"/>
    <property type="evidence" value="ECO:0007669"/>
    <property type="project" value="UniProtKB-ARBA"/>
</dbReference>
<protein>
    <submittedName>
        <fullName evidence="7">Zinc finger protein 271-like protein</fullName>
    </submittedName>
</protein>
<dbReference type="InterPro" id="IPR013087">
    <property type="entry name" value="Znf_C2H2_type"/>
</dbReference>
<name>A0A443QY22_9ACAR</name>
<proteinExistence type="predicted"/>
<dbReference type="PROSITE" id="PS00028">
    <property type="entry name" value="ZINC_FINGER_C2H2_1"/>
    <property type="match status" value="2"/>
</dbReference>
<evidence type="ECO:0000256" key="4">
    <source>
        <dbReference type="ARBA" id="ARBA00022833"/>
    </source>
</evidence>
<dbReference type="GO" id="GO:0008270">
    <property type="term" value="F:zinc ion binding"/>
    <property type="evidence" value="ECO:0007669"/>
    <property type="project" value="UniProtKB-KW"/>
</dbReference>
<dbReference type="EMBL" id="NCKV01051017">
    <property type="protein sequence ID" value="RWS07919.1"/>
    <property type="molecule type" value="Genomic_DNA"/>
</dbReference>
<dbReference type="Gene3D" id="3.30.160.60">
    <property type="entry name" value="Classic Zinc Finger"/>
    <property type="match status" value="3"/>
</dbReference>
<feature type="domain" description="C2H2-type" evidence="6">
    <location>
        <begin position="87"/>
        <end position="115"/>
    </location>
</feature>
<evidence type="ECO:0000256" key="5">
    <source>
        <dbReference type="PROSITE-ProRule" id="PRU00042"/>
    </source>
</evidence>
<dbReference type="STRING" id="299467.A0A443QY22"/>
<dbReference type="AlphaFoldDB" id="A0A443QY22"/>
<accession>A0A443QY22</accession>
<dbReference type="PANTHER" id="PTHR24379:SF121">
    <property type="entry name" value="C2H2-TYPE DOMAIN-CONTAINING PROTEIN"/>
    <property type="match status" value="1"/>
</dbReference>
<dbReference type="PANTHER" id="PTHR24379">
    <property type="entry name" value="KRAB AND ZINC FINGER DOMAIN-CONTAINING"/>
    <property type="match status" value="1"/>
</dbReference>
<dbReference type="VEuPathDB" id="VectorBase:LDEU014138"/>
<feature type="domain" description="C2H2-type" evidence="6">
    <location>
        <begin position="61"/>
        <end position="83"/>
    </location>
</feature>
<evidence type="ECO:0000313" key="8">
    <source>
        <dbReference type="Proteomes" id="UP000288716"/>
    </source>
</evidence>
<evidence type="ECO:0000256" key="1">
    <source>
        <dbReference type="ARBA" id="ARBA00022723"/>
    </source>
</evidence>
<evidence type="ECO:0000259" key="6">
    <source>
        <dbReference type="PROSITE" id="PS50157"/>
    </source>
</evidence>
<dbReference type="Pfam" id="PF13912">
    <property type="entry name" value="zf-C2H2_6"/>
    <property type="match status" value="2"/>
</dbReference>
<keyword evidence="3 5" id="KW-0863">Zinc-finger</keyword>
<evidence type="ECO:0000313" key="7">
    <source>
        <dbReference type="EMBL" id="RWS07919.1"/>
    </source>
</evidence>
<dbReference type="Pfam" id="PF00096">
    <property type="entry name" value="zf-C2H2"/>
    <property type="match status" value="1"/>
</dbReference>
<gene>
    <name evidence="7" type="ORF">B4U80_08302</name>
</gene>
<keyword evidence="4" id="KW-0862">Zinc</keyword>
<evidence type="ECO:0000256" key="3">
    <source>
        <dbReference type="ARBA" id="ARBA00022771"/>
    </source>
</evidence>
<feature type="domain" description="C2H2-type" evidence="6">
    <location>
        <begin position="35"/>
        <end position="62"/>
    </location>
</feature>
<dbReference type="FunFam" id="3.30.160.60:FF:000446">
    <property type="entry name" value="Zinc finger protein"/>
    <property type="match status" value="1"/>
</dbReference>
<sequence length="138" mass="15805">MVSTPSTSVQFASSVTANEDASVDEEMTSVQRESYSCDQCSKSFVHFRNLSSHKRTHDKKFKCNECTAEFINLANLSLHKKVHKLKLECNVCGKNVFNREADFKKHLKIHSGVKEKCLCGKEFSSVDSLRRHRKKCFK</sequence>
<evidence type="ECO:0000256" key="2">
    <source>
        <dbReference type="ARBA" id="ARBA00022737"/>
    </source>
</evidence>
<keyword evidence="8" id="KW-1185">Reference proteome</keyword>
<keyword evidence="1" id="KW-0479">Metal-binding</keyword>
<dbReference type="Proteomes" id="UP000288716">
    <property type="component" value="Unassembled WGS sequence"/>
</dbReference>
<dbReference type="PROSITE" id="PS50157">
    <property type="entry name" value="ZINC_FINGER_C2H2_2"/>
    <property type="match status" value="3"/>
</dbReference>
<dbReference type="SUPFAM" id="SSF57667">
    <property type="entry name" value="beta-beta-alpha zinc fingers"/>
    <property type="match status" value="2"/>
</dbReference>
<dbReference type="SMART" id="SM00355">
    <property type="entry name" value="ZnF_C2H2"/>
    <property type="match status" value="3"/>
</dbReference>
<comment type="caution">
    <text evidence="7">The sequence shown here is derived from an EMBL/GenBank/DDBJ whole genome shotgun (WGS) entry which is preliminary data.</text>
</comment>
<organism evidence="7 8">
    <name type="scientific">Leptotrombidium deliense</name>
    <dbReference type="NCBI Taxonomy" id="299467"/>
    <lineage>
        <taxon>Eukaryota</taxon>
        <taxon>Metazoa</taxon>
        <taxon>Ecdysozoa</taxon>
        <taxon>Arthropoda</taxon>
        <taxon>Chelicerata</taxon>
        <taxon>Arachnida</taxon>
        <taxon>Acari</taxon>
        <taxon>Acariformes</taxon>
        <taxon>Trombidiformes</taxon>
        <taxon>Prostigmata</taxon>
        <taxon>Anystina</taxon>
        <taxon>Parasitengona</taxon>
        <taxon>Trombiculoidea</taxon>
        <taxon>Trombiculidae</taxon>
        <taxon>Leptotrombidium</taxon>
    </lineage>
</organism>